<dbReference type="InterPro" id="IPR018392">
    <property type="entry name" value="LysM"/>
</dbReference>
<dbReference type="PROSITE" id="PS51886">
    <property type="entry name" value="TLDC"/>
    <property type="match status" value="1"/>
</dbReference>
<feature type="non-terminal residue" evidence="5">
    <location>
        <position position="938"/>
    </location>
</feature>
<dbReference type="SMART" id="SM00584">
    <property type="entry name" value="TLDc"/>
    <property type="match status" value="1"/>
</dbReference>
<reference evidence="5 6" key="1">
    <citation type="submission" date="2019-09" db="EMBL/GenBank/DDBJ databases">
        <title>Bird 10,000 Genomes (B10K) Project - Family phase.</title>
        <authorList>
            <person name="Zhang G."/>
        </authorList>
    </citation>
    <scope>NUCLEOTIDE SEQUENCE [LARGE SCALE GENOMIC DNA]</scope>
    <source>
        <strain evidence="5">B10K-MSB-03</strain>
    </source>
</reference>
<comment type="caution">
    <text evidence="5">The sequence shown here is derived from an EMBL/GenBank/DDBJ whole genome shotgun (WGS) entry which is preliminary data.</text>
</comment>
<gene>
    <name evidence="5" type="primary">Ncoa7</name>
    <name evidence="5" type="ORF">NOTORN_R07068</name>
</gene>
<dbReference type="Proteomes" id="UP000531938">
    <property type="component" value="Unassembled WGS sequence"/>
</dbReference>
<feature type="compositionally biased region" description="Basic and acidic residues" evidence="2">
    <location>
        <begin position="27"/>
        <end position="36"/>
    </location>
</feature>
<feature type="compositionally biased region" description="Polar residues" evidence="2">
    <location>
        <begin position="8"/>
        <end position="23"/>
    </location>
</feature>
<evidence type="ECO:0000259" key="4">
    <source>
        <dbReference type="PROSITE" id="PS51886"/>
    </source>
</evidence>
<dbReference type="Pfam" id="PF07534">
    <property type="entry name" value="TLD"/>
    <property type="match status" value="1"/>
</dbReference>
<dbReference type="PROSITE" id="PS51782">
    <property type="entry name" value="LYSM"/>
    <property type="match status" value="1"/>
</dbReference>
<dbReference type="PANTHER" id="PTHR23354:SF68">
    <property type="entry name" value="NUCLEAR RECEPTOR COACTIVATOR 7"/>
    <property type="match status" value="1"/>
</dbReference>
<dbReference type="AlphaFoldDB" id="A0A7K7B3Q6"/>
<dbReference type="GO" id="GO:0005634">
    <property type="term" value="C:nucleus"/>
    <property type="evidence" value="ECO:0007669"/>
    <property type="project" value="TreeGrafter"/>
</dbReference>
<name>A0A7K7B3Q6_9AVES</name>
<feature type="compositionally biased region" description="Basic and acidic residues" evidence="2">
    <location>
        <begin position="69"/>
        <end position="99"/>
    </location>
</feature>
<evidence type="ECO:0000313" key="6">
    <source>
        <dbReference type="Proteomes" id="UP000531938"/>
    </source>
</evidence>
<evidence type="ECO:0000256" key="1">
    <source>
        <dbReference type="ARBA" id="ARBA00009540"/>
    </source>
</evidence>
<proteinExistence type="inferred from homology"/>
<dbReference type="Pfam" id="PF01476">
    <property type="entry name" value="LysM"/>
    <property type="match status" value="1"/>
</dbReference>
<protein>
    <submittedName>
        <fullName evidence="5">NCOA7 protein</fullName>
    </submittedName>
</protein>
<dbReference type="PANTHER" id="PTHR23354">
    <property type="entry name" value="NUCLEOLAR PROTEIN 7/ESTROGEN RECEPTOR COACTIVATOR-RELATED"/>
    <property type="match status" value="1"/>
</dbReference>
<dbReference type="SUPFAM" id="SSF54106">
    <property type="entry name" value="LysM domain"/>
    <property type="match status" value="1"/>
</dbReference>
<feature type="domain" description="TLDc" evidence="4">
    <location>
        <begin position="777"/>
        <end position="938"/>
    </location>
</feature>
<feature type="non-terminal residue" evidence="5">
    <location>
        <position position="1"/>
    </location>
</feature>
<dbReference type="SMART" id="SM00257">
    <property type="entry name" value="LysM"/>
    <property type="match status" value="1"/>
</dbReference>
<keyword evidence="6" id="KW-1185">Reference proteome</keyword>
<sequence>LKKKRQTKQNAETISANSPGSPVSKTSSEKDDESKAILEQISSSEDNCRFAGEKETASDKEKKKKKYNQLKDIRRTELKRYYSTDDNQNKTNEKKEKKMVSQKPHGTIEYTAGNQDTINSIALKFNITPNKLVELNKLFTHTIVPGQILFVPEASAGRLSFSPAAPVSPSSSDAEYDKLPDADLARKAFKPVERVLSSTSEEDEPVVVKFLKMNCRYFTDGKGVVGGVMIVTPNNIMFDPHKSDPLVIENGCEEYGLICPMEEVVSIALYNDISHMKIKDALPSDIPKDLCPLYRPGEWEDLSSEKDINPFSKFKSLSKEKRQQNGISSTALGAKQIKPLDTEKSADFEVLRSSESTGSIKSRSLEFSNNITATEHLEKSAAEPHAKELSGEKNVSDIKTKEKSLLGGGEDDFIELEETSSCMDRGLNSKGSVMEGLPDPKELGRMKQQVTKPTTEVQEHLTVDSLEKKDSIEPKADLDLELCEKQDVIPEVNKCVSSPTGKVETALDTKKELEKDKLIEFYLNKDGSGSQSSEDLHKAEIQKGENNKAIGIDLTLSSSKSQANEVHTVKSMELESCCSERKAPSLEVSSAAAEKKDLKESVGSSLVPAVDKTCQETQIDNQSEIRLWLLQKIQVPIEDMLPSREEKSKTPPMFLCIKVGKPMRKSFASQSTAVSQQYSKKIKQPEYWFAVPRERVDHLYTFFVQWSPEIYGKDAKEQGFVVVEKEELDMIDNFFSEPTTKSWEIITVEEAKRRKSVCSYYEEEDDDTLPVLKHHSALLENMHIEQLARRLPARVQGYPWRLAYSTLEHGTSLKTLYRRSAALDSPVLLVVKDMDNQIFGAYATHPFRFSDHYYGTGETFLYTFSPNFKVFKWSGENTYFINGDTSSLELGGGGGRFGLWLDADLYHGRSNSCSTFNNDILSKKEDFIIQDVEVWTFE</sequence>
<dbReference type="InterPro" id="IPR006571">
    <property type="entry name" value="TLDc_dom"/>
</dbReference>
<feature type="domain" description="LysM" evidence="3">
    <location>
        <begin position="108"/>
        <end position="151"/>
    </location>
</feature>
<evidence type="ECO:0000259" key="3">
    <source>
        <dbReference type="PROSITE" id="PS51782"/>
    </source>
</evidence>
<evidence type="ECO:0000256" key="2">
    <source>
        <dbReference type="SAM" id="MobiDB-lite"/>
    </source>
</evidence>
<dbReference type="GO" id="GO:0006979">
    <property type="term" value="P:response to oxidative stress"/>
    <property type="evidence" value="ECO:0007669"/>
    <property type="project" value="TreeGrafter"/>
</dbReference>
<accession>A0A7K7B3Q6</accession>
<feature type="region of interest" description="Disordered" evidence="2">
    <location>
        <begin position="377"/>
        <end position="398"/>
    </location>
</feature>
<dbReference type="EMBL" id="VZSH01000134">
    <property type="protein sequence ID" value="NWY03061.1"/>
    <property type="molecule type" value="Genomic_DNA"/>
</dbReference>
<dbReference type="GO" id="GO:0006357">
    <property type="term" value="P:regulation of transcription by RNA polymerase II"/>
    <property type="evidence" value="ECO:0007669"/>
    <property type="project" value="TreeGrafter"/>
</dbReference>
<evidence type="ECO:0000313" key="5">
    <source>
        <dbReference type="EMBL" id="NWY03061.1"/>
    </source>
</evidence>
<organism evidence="5 6">
    <name type="scientific">Nothoprocta ornata</name>
    <dbReference type="NCBI Taxonomy" id="83376"/>
    <lineage>
        <taxon>Eukaryota</taxon>
        <taxon>Metazoa</taxon>
        <taxon>Chordata</taxon>
        <taxon>Craniata</taxon>
        <taxon>Vertebrata</taxon>
        <taxon>Euteleostomi</taxon>
        <taxon>Archelosauria</taxon>
        <taxon>Archosauria</taxon>
        <taxon>Dinosauria</taxon>
        <taxon>Saurischia</taxon>
        <taxon>Theropoda</taxon>
        <taxon>Coelurosauria</taxon>
        <taxon>Aves</taxon>
        <taxon>Palaeognathae</taxon>
        <taxon>Tinamiformes</taxon>
        <taxon>Tinamidae</taxon>
        <taxon>Nothoprocta</taxon>
    </lineage>
</organism>
<dbReference type="Gene3D" id="3.10.350.10">
    <property type="entry name" value="LysM domain"/>
    <property type="match status" value="1"/>
</dbReference>
<dbReference type="CDD" id="cd00118">
    <property type="entry name" value="LysM"/>
    <property type="match status" value="1"/>
</dbReference>
<dbReference type="InterPro" id="IPR036779">
    <property type="entry name" value="LysM_dom_sf"/>
</dbReference>
<feature type="compositionally biased region" description="Basic and acidic residues" evidence="2">
    <location>
        <begin position="46"/>
        <end position="61"/>
    </location>
</feature>
<feature type="region of interest" description="Disordered" evidence="2">
    <location>
        <begin position="1"/>
        <end position="104"/>
    </location>
</feature>
<comment type="similarity">
    <text evidence="1">Belongs to the OXR1 family.</text>
</comment>